<dbReference type="Pfam" id="PF00026">
    <property type="entry name" value="Asp"/>
    <property type="match status" value="1"/>
</dbReference>
<dbReference type="GO" id="GO:0004190">
    <property type="term" value="F:aspartic-type endopeptidase activity"/>
    <property type="evidence" value="ECO:0007669"/>
    <property type="project" value="InterPro"/>
</dbReference>
<dbReference type="SUPFAM" id="SSF50630">
    <property type="entry name" value="Acid proteases"/>
    <property type="match status" value="1"/>
</dbReference>
<evidence type="ECO:0000256" key="2">
    <source>
        <dbReference type="ARBA" id="ARBA00023157"/>
    </source>
</evidence>
<comment type="similarity">
    <text evidence="1">Belongs to the peptidase A1 family.</text>
</comment>
<sequence length="657" mass="71111">MRSIYTFVTLLGVAFSLDDILIKDDTPSSSVKAITTKSPSSDTNDDVLRVTLDRQTTTATPVITRSPSRTTSIPANLTQEGSGENSLFKLMLTMPTDDNYYNVRMNLGNENDQLVELRVDIAQPEMWVMNADEFLDCSYLSEWWSSEEPNLSTNTASEPGSLTTLKEYTATNCGKNGLYTPSPLSDQPTPTGSSNIQNGDAFVLPYMNLIDASGVWNTDNVSFNLTTGDSVKLTDVTFVNVNDTNMYSGGLGLAGSTRGTGFLNTLVDMGIINSPGYSLWFDQNRTWQGSLGQLIPGAVSTKYFTGKLISYNMLKQSGTRFPSQDAAANEDLVSLNLPIVLVSDVQVENDDTGKKLSIQSTPGGFPVLLDTRLYYSYLPLDVIVNLAVQTNAYYSNDVDRWIVECDVIRNSSASMNFLFGDLTVKVPLSEFITDAEDDGRLLYFDGGQAACFLALSPTSNTGYNSLGLPFLRHIYLAVDNEGQTLAMANTNPFLNIDRNAMVQNVTEGNDSVFSQAEKDSANTSSSRKSDNSNESIGMIKSGSIPFASPMSNQKTDVVLSFTSVDTSSGHPANLDIPARLSGAVVINGSIYVTRTGGQIITTLIPGRATAASEEASTSKSNVGRIETPFVIVAGERLLHDIYLVIGMGLAVIWMISL</sequence>
<dbReference type="InterPro" id="IPR021109">
    <property type="entry name" value="Peptidase_aspartic_dom_sf"/>
</dbReference>
<keyword evidence="7" id="KW-1185">Reference proteome</keyword>
<dbReference type="FunCoup" id="G3AUV3">
    <property type="interactions" value="12"/>
</dbReference>
<dbReference type="OrthoDB" id="771136at2759"/>
<feature type="domain" description="Peptidase A1" evidence="5">
    <location>
        <begin position="101"/>
        <end position="488"/>
    </location>
</feature>
<feature type="chain" id="PRO_5003442717" description="Peptidase A1 domain-containing protein" evidence="4">
    <location>
        <begin position="17"/>
        <end position="657"/>
    </location>
</feature>
<dbReference type="HOGENOM" id="CLU_025794_0_0_1"/>
<dbReference type="PROSITE" id="PS51767">
    <property type="entry name" value="PEPTIDASE_A1"/>
    <property type="match status" value="1"/>
</dbReference>
<evidence type="ECO:0000256" key="3">
    <source>
        <dbReference type="SAM" id="MobiDB-lite"/>
    </source>
</evidence>
<dbReference type="EMBL" id="GL996506">
    <property type="protein sequence ID" value="EGW30044.1"/>
    <property type="molecule type" value="Genomic_DNA"/>
</dbReference>
<accession>G3AUV3</accession>
<dbReference type="InParanoid" id="G3AUV3"/>
<evidence type="ECO:0000259" key="5">
    <source>
        <dbReference type="PROSITE" id="PS51767"/>
    </source>
</evidence>
<dbReference type="Proteomes" id="UP000000709">
    <property type="component" value="Unassembled WGS sequence"/>
</dbReference>
<reference evidence="6 7" key="1">
    <citation type="journal article" date="2011" name="Proc. Natl. Acad. Sci. U.S.A.">
        <title>Comparative genomics of xylose-fermenting fungi for enhanced biofuel production.</title>
        <authorList>
            <person name="Wohlbach D.J."/>
            <person name="Kuo A."/>
            <person name="Sato T.K."/>
            <person name="Potts K.M."/>
            <person name="Salamov A.A."/>
            <person name="LaButti K.M."/>
            <person name="Sun H."/>
            <person name="Clum A."/>
            <person name="Pangilinan J.L."/>
            <person name="Lindquist E.A."/>
            <person name="Lucas S."/>
            <person name="Lapidus A."/>
            <person name="Jin M."/>
            <person name="Gunawan C."/>
            <person name="Balan V."/>
            <person name="Dale B.E."/>
            <person name="Jeffries T.W."/>
            <person name="Zinkel R."/>
            <person name="Barry K.W."/>
            <person name="Grigoriev I.V."/>
            <person name="Gasch A.P."/>
        </authorList>
    </citation>
    <scope>NUCLEOTIDE SEQUENCE [LARGE SCALE GENOMIC DNA]</scope>
    <source>
        <strain evidence="7">NRRL Y-27907 / 11-Y1</strain>
    </source>
</reference>
<proteinExistence type="inferred from homology"/>
<evidence type="ECO:0000256" key="1">
    <source>
        <dbReference type="ARBA" id="ARBA00007447"/>
    </source>
</evidence>
<dbReference type="OMA" id="KNIYMAM"/>
<dbReference type="InterPro" id="IPR033121">
    <property type="entry name" value="PEPTIDASE_A1"/>
</dbReference>
<dbReference type="PANTHER" id="PTHR47966">
    <property type="entry name" value="BETA-SITE APP-CLEAVING ENZYME, ISOFORM A-RELATED"/>
    <property type="match status" value="1"/>
</dbReference>
<dbReference type="eggNOG" id="KOG1339">
    <property type="taxonomic scope" value="Eukaryota"/>
</dbReference>
<dbReference type="GeneID" id="18874855"/>
<dbReference type="PANTHER" id="PTHR47966:SF51">
    <property type="entry name" value="BETA-SITE APP-CLEAVING ENZYME, ISOFORM A-RELATED"/>
    <property type="match status" value="1"/>
</dbReference>
<gene>
    <name evidence="6" type="ORF">SPAPADRAFT_63658</name>
</gene>
<keyword evidence="4" id="KW-0732">Signal</keyword>
<evidence type="ECO:0000313" key="6">
    <source>
        <dbReference type="EMBL" id="EGW30044.1"/>
    </source>
</evidence>
<protein>
    <recommendedName>
        <fullName evidence="5">Peptidase A1 domain-containing protein</fullName>
    </recommendedName>
</protein>
<dbReference type="AlphaFoldDB" id="G3AUV3"/>
<dbReference type="KEGG" id="spaa:SPAPADRAFT_63658"/>
<feature type="region of interest" description="Disordered" evidence="3">
    <location>
        <begin position="514"/>
        <end position="536"/>
    </location>
</feature>
<dbReference type="GO" id="GO:0006508">
    <property type="term" value="P:proteolysis"/>
    <property type="evidence" value="ECO:0007669"/>
    <property type="project" value="InterPro"/>
</dbReference>
<evidence type="ECO:0000313" key="7">
    <source>
        <dbReference type="Proteomes" id="UP000000709"/>
    </source>
</evidence>
<name>G3AUV3_SPAPN</name>
<keyword evidence="2" id="KW-1015">Disulfide bond</keyword>
<dbReference type="Gene3D" id="2.40.70.10">
    <property type="entry name" value="Acid Proteases"/>
    <property type="match status" value="2"/>
</dbReference>
<organism evidence="7">
    <name type="scientific">Spathaspora passalidarum (strain NRRL Y-27907 / 11-Y1)</name>
    <dbReference type="NCBI Taxonomy" id="619300"/>
    <lineage>
        <taxon>Eukaryota</taxon>
        <taxon>Fungi</taxon>
        <taxon>Dikarya</taxon>
        <taxon>Ascomycota</taxon>
        <taxon>Saccharomycotina</taxon>
        <taxon>Pichiomycetes</taxon>
        <taxon>Debaryomycetaceae</taxon>
        <taxon>Spathaspora</taxon>
    </lineage>
</organism>
<feature type="signal peptide" evidence="4">
    <location>
        <begin position="1"/>
        <end position="16"/>
    </location>
</feature>
<dbReference type="InterPro" id="IPR001461">
    <property type="entry name" value="Aspartic_peptidase_A1"/>
</dbReference>
<dbReference type="RefSeq" id="XP_007377810.1">
    <property type="nucleotide sequence ID" value="XM_007377748.1"/>
</dbReference>
<evidence type="ECO:0000256" key="4">
    <source>
        <dbReference type="SAM" id="SignalP"/>
    </source>
</evidence>